<dbReference type="EMBL" id="CP002585">
    <property type="protein sequence ID" value="AEA71764.1"/>
    <property type="molecule type" value="Genomic_DNA"/>
</dbReference>
<accession>F2K637</accession>
<dbReference type="HOGENOM" id="CLU_2975864_0_0_6"/>
<reference evidence="1 2" key="1">
    <citation type="journal article" date="2011" name="J. Bacteriol.">
        <title>Complete genome sequence of a beneficial plant root-associated bacterium, Pseudomonas brassicacearum.</title>
        <authorList>
            <person name="Ortet P."/>
            <person name="Barakat M."/>
            <person name="Lalaouna D."/>
            <person name="Fochesato S."/>
            <person name="Barbe V."/>
            <person name="Vacherie B."/>
            <person name="Santaella C."/>
            <person name="Heulin T."/>
            <person name="Achouak W."/>
        </authorList>
    </citation>
    <scope>NUCLEOTIDE SEQUENCE [LARGE SCALE GENOMIC DNA]</scope>
    <source>
        <strain evidence="1 2">NFM421</strain>
    </source>
</reference>
<evidence type="ECO:0000313" key="1">
    <source>
        <dbReference type="EMBL" id="AEA71764.1"/>
    </source>
</evidence>
<proteinExistence type="predicted"/>
<dbReference type="AlphaFoldDB" id="F2K637"/>
<protein>
    <submittedName>
        <fullName evidence="1">Uncharacterized protein</fullName>
    </submittedName>
</protein>
<dbReference type="KEGG" id="pba:PSEBR_m1666"/>
<sequence length="58" mass="6268">MGGSLTRVNPWSTALNVPQSSRASLAPTDWHFPSGGMHILWEQGLPAIASEQAIHAWT</sequence>
<evidence type="ECO:0000313" key="2">
    <source>
        <dbReference type="Proteomes" id="UP000006692"/>
    </source>
</evidence>
<dbReference type="STRING" id="994484.PSEBR_m1666"/>
<gene>
    <name evidence="1" type="ORF">PSEBR_m1666</name>
</gene>
<dbReference type="Proteomes" id="UP000006692">
    <property type="component" value="Chromosome"/>
</dbReference>
<name>F2K637_PSEBN</name>
<organism evidence="1 2">
    <name type="scientific">Pseudomonas brassicacearum (strain NFM421)</name>
    <dbReference type="NCBI Taxonomy" id="994484"/>
    <lineage>
        <taxon>Bacteria</taxon>
        <taxon>Pseudomonadati</taxon>
        <taxon>Pseudomonadota</taxon>
        <taxon>Gammaproteobacteria</taxon>
        <taxon>Pseudomonadales</taxon>
        <taxon>Pseudomonadaceae</taxon>
        <taxon>Pseudomonas</taxon>
    </lineage>
</organism>
<reference key="2">
    <citation type="submission" date="2011-03" db="EMBL/GenBank/DDBJ databases">
        <title>Complete Genome Sequence of a beneficial plant roots-associated bacterium Pseudomonas brassicacearum.</title>
        <authorList>
            <person name="Ortet P."/>
            <person name="Barakat M."/>
            <person name="Lalaouna D."/>
            <person name="Fochesato S."/>
            <person name="Barbe V."/>
            <person name="Santaella C."/>
            <person name="Heulin T."/>
            <person name="Achouak W."/>
        </authorList>
    </citation>
    <scope>NUCLEOTIDE SEQUENCE</scope>
    <source>
        <strain>NFM421</strain>
    </source>
</reference>